<comment type="cofactor">
    <cofactor evidence="18">
        <name>Mg(2+)</name>
        <dbReference type="ChEBI" id="CHEBI:18420"/>
    </cofactor>
    <text evidence="18">Binds 1 Mg(2+) ion per subunit.</text>
</comment>
<dbReference type="HAMAP" id="MF_01631">
    <property type="entry name" value="GlmU"/>
    <property type="match status" value="1"/>
</dbReference>
<evidence type="ECO:0000256" key="8">
    <source>
        <dbReference type="ARBA" id="ARBA00022737"/>
    </source>
</evidence>
<keyword evidence="10 18" id="KW-0133">Cell shape</keyword>
<keyword evidence="7 18" id="KW-0479">Metal-binding</keyword>
<dbReference type="InterPro" id="IPR038009">
    <property type="entry name" value="GlmU_C_LbH"/>
</dbReference>
<feature type="region of interest" description="Linker" evidence="18">
    <location>
        <begin position="247"/>
        <end position="267"/>
    </location>
</feature>
<comment type="pathway">
    <text evidence="18">Bacterial outer membrane biogenesis; LPS lipid A biosynthesis.</text>
</comment>
<keyword evidence="13 18" id="KW-0012">Acyltransferase</keyword>
<dbReference type="SUPFAM" id="SSF53448">
    <property type="entry name" value="Nucleotide-diphospho-sugar transferases"/>
    <property type="match status" value="1"/>
</dbReference>
<keyword evidence="6 18" id="KW-0548">Nucleotidyltransferase</keyword>
<dbReference type="InterPro" id="IPR029044">
    <property type="entry name" value="Nucleotide-diphossugar_trans"/>
</dbReference>
<dbReference type="CDD" id="cd02540">
    <property type="entry name" value="GT2_GlmU_N_bac"/>
    <property type="match status" value="1"/>
</dbReference>
<dbReference type="InterPro" id="IPR050065">
    <property type="entry name" value="GlmU-like"/>
</dbReference>
<feature type="region of interest" description="N-acetyltransferase" evidence="18">
    <location>
        <begin position="268"/>
        <end position="468"/>
    </location>
</feature>
<keyword evidence="5 18" id="KW-0808">Transferase</keyword>
<feature type="binding site" evidence="18">
    <location>
        <position position="172"/>
    </location>
    <ligand>
        <name>UDP-N-acetyl-alpha-D-glucosamine</name>
        <dbReference type="ChEBI" id="CHEBI:57705"/>
    </ligand>
</feature>
<dbReference type="InterPro" id="IPR011004">
    <property type="entry name" value="Trimer_LpxA-like_sf"/>
</dbReference>
<evidence type="ECO:0000256" key="13">
    <source>
        <dbReference type="ARBA" id="ARBA00023315"/>
    </source>
</evidence>
<comment type="subcellular location">
    <subcellularLocation>
        <location evidence="1 18">Cytoplasm</location>
    </subcellularLocation>
</comment>
<evidence type="ECO:0000256" key="10">
    <source>
        <dbReference type="ARBA" id="ARBA00022960"/>
    </source>
</evidence>
<evidence type="ECO:0000313" key="21">
    <source>
        <dbReference type="Proteomes" id="UP001055117"/>
    </source>
</evidence>
<feature type="binding site" evidence="18">
    <location>
        <position position="333"/>
    </location>
    <ligand>
        <name>UDP-N-acetyl-alpha-D-glucosamine</name>
        <dbReference type="ChEBI" id="CHEBI:57705"/>
    </ligand>
</feature>
<feature type="active site" description="Proton acceptor" evidence="18">
    <location>
        <position position="363"/>
    </location>
</feature>
<dbReference type="Pfam" id="PF00132">
    <property type="entry name" value="Hexapep"/>
    <property type="match status" value="1"/>
</dbReference>
<feature type="binding site" evidence="18">
    <location>
        <begin position="386"/>
        <end position="387"/>
    </location>
    <ligand>
        <name>acetyl-CoA</name>
        <dbReference type="ChEBI" id="CHEBI:57288"/>
    </ligand>
</feature>
<comment type="pathway">
    <text evidence="18">Nucleotide-sugar biosynthesis; UDP-N-acetyl-alpha-D-glucosamine biosynthesis; UDP-N-acetyl-alpha-D-glucosamine from N-acetyl-alpha-D-glucosamine 1-phosphate: step 1/1.</text>
</comment>
<feature type="binding site" evidence="18">
    <location>
        <position position="440"/>
    </location>
    <ligand>
        <name>acetyl-CoA</name>
        <dbReference type="ChEBI" id="CHEBI:57288"/>
    </ligand>
</feature>
<comment type="caution">
    <text evidence="18">Lacks conserved residue(s) required for the propagation of feature annotation.</text>
</comment>
<keyword evidence="21" id="KW-1185">Reference proteome</keyword>
<evidence type="ECO:0000256" key="5">
    <source>
        <dbReference type="ARBA" id="ARBA00022679"/>
    </source>
</evidence>
<feature type="domain" description="MobA-like NTP transferase" evidence="19">
    <location>
        <begin position="13"/>
        <end position="161"/>
    </location>
</feature>
<comment type="catalytic activity">
    <reaction evidence="16 18">
        <text>N-acetyl-alpha-D-glucosamine 1-phosphate + UTP + H(+) = UDP-N-acetyl-alpha-D-glucosamine + diphosphate</text>
        <dbReference type="Rhea" id="RHEA:13509"/>
        <dbReference type="ChEBI" id="CHEBI:15378"/>
        <dbReference type="ChEBI" id="CHEBI:33019"/>
        <dbReference type="ChEBI" id="CHEBI:46398"/>
        <dbReference type="ChEBI" id="CHEBI:57705"/>
        <dbReference type="ChEBI" id="CHEBI:57776"/>
        <dbReference type="EC" id="2.7.7.23"/>
    </reaction>
</comment>
<evidence type="ECO:0000256" key="6">
    <source>
        <dbReference type="ARBA" id="ARBA00022695"/>
    </source>
</evidence>
<dbReference type="InterPro" id="IPR001451">
    <property type="entry name" value="Hexapep"/>
</dbReference>
<gene>
    <name evidence="18 20" type="primary">glmU</name>
    <name evidence="20" type="ORF">AFCDBAGC_5065</name>
</gene>
<proteinExistence type="inferred from homology"/>
<dbReference type="SUPFAM" id="SSF51161">
    <property type="entry name" value="Trimeric LpxA-like enzymes"/>
    <property type="match status" value="1"/>
</dbReference>
<dbReference type="InterPro" id="IPR005882">
    <property type="entry name" value="Bifunctional_GlmU"/>
</dbReference>
<evidence type="ECO:0000313" key="20">
    <source>
        <dbReference type="EMBL" id="GJD47179.1"/>
    </source>
</evidence>
<feature type="binding site" evidence="18">
    <location>
        <position position="351"/>
    </location>
    <ligand>
        <name>UDP-N-acetyl-alpha-D-glucosamine</name>
        <dbReference type="ChEBI" id="CHEBI:57705"/>
    </ligand>
</feature>
<feature type="binding site" evidence="18">
    <location>
        <position position="244"/>
    </location>
    <ligand>
        <name>Mg(2+)</name>
        <dbReference type="ChEBI" id="CHEBI:18420"/>
    </ligand>
</feature>
<feature type="binding site" evidence="18">
    <location>
        <position position="377"/>
    </location>
    <ligand>
        <name>UDP-N-acetyl-alpha-D-glucosamine</name>
        <dbReference type="ChEBI" id="CHEBI:57705"/>
    </ligand>
</feature>
<evidence type="ECO:0000256" key="18">
    <source>
        <dbReference type="HAMAP-Rule" id="MF_01631"/>
    </source>
</evidence>
<comment type="similarity">
    <text evidence="3 18">In the N-terminal section; belongs to the N-acetylglucosamine-1-phosphate uridyltransferase family.</text>
</comment>
<feature type="binding site" evidence="18">
    <location>
        <position position="158"/>
    </location>
    <ligand>
        <name>UDP-N-acetyl-alpha-D-glucosamine</name>
        <dbReference type="ChEBI" id="CHEBI:57705"/>
    </ligand>
</feature>
<feature type="binding site" evidence="18">
    <location>
        <position position="423"/>
    </location>
    <ligand>
        <name>acetyl-CoA</name>
        <dbReference type="ChEBI" id="CHEBI:57288"/>
    </ligand>
</feature>
<keyword evidence="12 18" id="KW-0511">Multifunctional enzyme</keyword>
<keyword evidence="14 18" id="KW-0961">Cell wall biogenesis/degradation</keyword>
<dbReference type="Proteomes" id="UP001055117">
    <property type="component" value="Unassembled WGS sequence"/>
</dbReference>
<evidence type="ECO:0000256" key="15">
    <source>
        <dbReference type="ARBA" id="ARBA00048247"/>
    </source>
</evidence>
<comment type="similarity">
    <text evidence="2 18">In the C-terminal section; belongs to the transferase hexapeptide repeat family.</text>
</comment>
<accession>A0ABQ4QR49</accession>
<dbReference type="EMBL" id="BPQG01000121">
    <property type="protein sequence ID" value="GJD47179.1"/>
    <property type="molecule type" value="Genomic_DNA"/>
</dbReference>
<sequence length="468" mass="47715">MTTPAPARRSLTAIVLAAGKGTRMRSDLPKVLHRLAGRSMLGHVLAAVQAAGAARIAVVAEPGRDDVAREIAALAPGAAIYPQVERLGTAHAVLAARAILSQGDDGEGDDGEGDDVIVAFGDTPLITGETLSRLRAPLAEGAAVVVLAFETEAPAGYGRVLTEGARVVAIREEKDASEAERAVRLCNAGLMALSGDHALALLERIGNDNAAGEYYLPDAVALAVGDGLSVAVVPVTEAEAQGVNDRVQLGVAEAAIQARLRRSAQLGGATLVAPETVFLSHDTILGRDVLVEPNVVFDTGVRVDDGCVVHAFSHLKDVRLEAGASVGPFARLRGGAVLEAGASIGNFVELKNARLGPGAKAAHLTYLGDAEVGARANVGAGTITCNYDGVSKHRTTIGAGAFIGSNSALVAPVAIGEGAFVASGSVITDDVPDGALAVARGRQATKPGWAEWKRAALQAEKVARAGKP</sequence>
<dbReference type="Gene3D" id="2.160.10.10">
    <property type="entry name" value="Hexapeptide repeat proteins"/>
    <property type="match status" value="1"/>
</dbReference>
<dbReference type="EC" id="2.3.1.157" evidence="18"/>
<feature type="binding site" evidence="18">
    <location>
        <position position="366"/>
    </location>
    <ligand>
        <name>UDP-N-acetyl-alpha-D-glucosamine</name>
        <dbReference type="ChEBI" id="CHEBI:57705"/>
    </ligand>
</feature>
<comment type="pathway">
    <text evidence="18">Nucleotide-sugar biosynthesis; UDP-N-acetyl-alpha-D-glucosamine biosynthesis; N-acetyl-alpha-D-glucosamine 1-phosphate from alpha-D-glucosamine 6-phosphate (route II): step 2/2.</text>
</comment>
<feature type="region of interest" description="Pyrophosphorylase" evidence="18">
    <location>
        <begin position="1"/>
        <end position="246"/>
    </location>
</feature>
<name>A0ABQ4QR49_9HYPH</name>
<keyword evidence="11 18" id="KW-0573">Peptidoglycan synthesis</keyword>
<dbReference type="Gene3D" id="3.90.550.10">
    <property type="entry name" value="Spore Coat Polysaccharide Biosynthesis Protein SpsA, Chain A"/>
    <property type="match status" value="1"/>
</dbReference>
<feature type="binding site" evidence="18">
    <location>
        <position position="244"/>
    </location>
    <ligand>
        <name>UDP-N-acetyl-alpha-D-glucosamine</name>
        <dbReference type="ChEBI" id="CHEBI:57705"/>
    </ligand>
</feature>
<evidence type="ECO:0000256" key="3">
    <source>
        <dbReference type="ARBA" id="ARBA00007947"/>
    </source>
</evidence>
<evidence type="ECO:0000256" key="9">
    <source>
        <dbReference type="ARBA" id="ARBA00022842"/>
    </source>
</evidence>
<comment type="catalytic activity">
    <reaction evidence="15 18">
        <text>alpha-D-glucosamine 1-phosphate + acetyl-CoA = N-acetyl-alpha-D-glucosamine 1-phosphate + CoA + H(+)</text>
        <dbReference type="Rhea" id="RHEA:13725"/>
        <dbReference type="ChEBI" id="CHEBI:15378"/>
        <dbReference type="ChEBI" id="CHEBI:57287"/>
        <dbReference type="ChEBI" id="CHEBI:57288"/>
        <dbReference type="ChEBI" id="CHEBI:57776"/>
        <dbReference type="ChEBI" id="CHEBI:58516"/>
        <dbReference type="EC" id="2.3.1.157"/>
    </reaction>
</comment>
<dbReference type="InterPro" id="IPR025877">
    <property type="entry name" value="MobA-like_NTP_Trfase"/>
</dbReference>
<dbReference type="InterPro" id="IPR018357">
    <property type="entry name" value="Hexapep_transf_CS"/>
</dbReference>
<keyword evidence="4 18" id="KW-0963">Cytoplasm</keyword>
<keyword evidence="9 18" id="KW-0460">Magnesium</keyword>
<evidence type="ECO:0000256" key="11">
    <source>
        <dbReference type="ARBA" id="ARBA00022984"/>
    </source>
</evidence>
<dbReference type="EC" id="2.7.7.23" evidence="18"/>
<dbReference type="Pfam" id="PF12804">
    <property type="entry name" value="NTP_transf_3"/>
    <property type="match status" value="1"/>
</dbReference>
<feature type="binding site" evidence="18">
    <location>
        <position position="30"/>
    </location>
    <ligand>
        <name>UDP-N-acetyl-alpha-D-glucosamine</name>
        <dbReference type="ChEBI" id="CHEBI:57705"/>
    </ligand>
</feature>
<evidence type="ECO:0000256" key="7">
    <source>
        <dbReference type="ARBA" id="ARBA00022723"/>
    </source>
</evidence>
<reference evidence="20 21" key="1">
    <citation type="journal article" date="2021" name="Front. Microbiol.">
        <title>Comprehensive Comparative Genomics and Phenotyping of Methylobacterium Species.</title>
        <authorList>
            <person name="Alessa O."/>
            <person name="Ogura Y."/>
            <person name="Fujitani Y."/>
            <person name="Takami H."/>
            <person name="Hayashi T."/>
            <person name="Sahin N."/>
            <person name="Tani A."/>
        </authorList>
    </citation>
    <scope>NUCLEOTIDE SEQUENCE [LARGE SCALE GENOMIC DNA]</scope>
    <source>
        <strain evidence="20 21">DSM 23679</strain>
    </source>
</reference>
<feature type="binding site" evidence="18">
    <location>
        <begin position="88"/>
        <end position="89"/>
    </location>
    <ligand>
        <name>UDP-N-acetyl-alpha-D-glucosamine</name>
        <dbReference type="ChEBI" id="CHEBI:57705"/>
    </ligand>
</feature>
<comment type="caution">
    <text evidence="20">The sequence shown here is derived from an EMBL/GenBank/DDBJ whole genome shotgun (WGS) entry which is preliminary data.</text>
</comment>
<dbReference type="NCBIfam" id="TIGR01173">
    <property type="entry name" value="glmU"/>
    <property type="match status" value="1"/>
</dbReference>
<feature type="binding site" evidence="18">
    <location>
        <begin position="16"/>
        <end position="19"/>
    </location>
    <ligand>
        <name>UDP-N-acetyl-alpha-D-glucosamine</name>
        <dbReference type="ChEBI" id="CHEBI:57705"/>
    </ligand>
</feature>
<feature type="binding site" evidence="18">
    <location>
        <position position="83"/>
    </location>
    <ligand>
        <name>UDP-N-acetyl-alpha-D-glucosamine</name>
        <dbReference type="ChEBI" id="CHEBI:57705"/>
    </ligand>
</feature>
<dbReference type="NCBIfam" id="NF010933">
    <property type="entry name" value="PRK14353.1"/>
    <property type="match status" value="1"/>
</dbReference>
<evidence type="ECO:0000256" key="17">
    <source>
        <dbReference type="ARBA" id="ARBA00049628"/>
    </source>
</evidence>
<evidence type="ECO:0000256" key="4">
    <source>
        <dbReference type="ARBA" id="ARBA00022490"/>
    </source>
</evidence>
<feature type="binding site" evidence="18">
    <location>
        <position position="187"/>
    </location>
    <ligand>
        <name>UDP-N-acetyl-alpha-D-glucosamine</name>
        <dbReference type="ChEBI" id="CHEBI:57705"/>
    </ligand>
</feature>
<dbReference type="RefSeq" id="WP_238273318.1">
    <property type="nucleotide sequence ID" value="NZ_BPQG01000121.1"/>
</dbReference>
<dbReference type="PANTHER" id="PTHR43584">
    <property type="entry name" value="NUCLEOTIDYL TRANSFERASE"/>
    <property type="match status" value="1"/>
</dbReference>
<keyword evidence="8 18" id="KW-0677">Repeat</keyword>
<organism evidence="20 21">
    <name type="scientific">Methylobacterium cerastii</name>
    <dbReference type="NCBI Taxonomy" id="932741"/>
    <lineage>
        <taxon>Bacteria</taxon>
        <taxon>Pseudomonadati</taxon>
        <taxon>Pseudomonadota</taxon>
        <taxon>Alphaproteobacteria</taxon>
        <taxon>Hyphomicrobiales</taxon>
        <taxon>Methylobacteriaceae</taxon>
        <taxon>Methylobacterium</taxon>
    </lineage>
</organism>
<evidence type="ECO:0000256" key="12">
    <source>
        <dbReference type="ARBA" id="ARBA00023268"/>
    </source>
</evidence>
<evidence type="ECO:0000259" key="19">
    <source>
        <dbReference type="Pfam" id="PF12804"/>
    </source>
</evidence>
<comment type="function">
    <text evidence="17 18">Catalyzes the last two sequential reactions in the de novo biosynthetic pathway for UDP-N-acetylglucosamine (UDP-GlcNAc). The C-terminal domain catalyzes the transfer of acetyl group from acetyl coenzyme A to glucosamine-1-phosphate (GlcN-1-P) to produce N-acetylglucosamine-1-phosphate (GlcNAc-1-P), which is converted into UDP-GlcNAc by the transfer of uridine 5-monophosphate (from uridine 5-triphosphate), a reaction catalyzed by the N-terminal domain.</text>
</comment>
<dbReference type="CDD" id="cd03353">
    <property type="entry name" value="LbH_GlmU_C"/>
    <property type="match status" value="1"/>
</dbReference>
<evidence type="ECO:0000256" key="2">
    <source>
        <dbReference type="ARBA" id="ARBA00007707"/>
    </source>
</evidence>
<comment type="subunit">
    <text evidence="18">Homotrimer.</text>
</comment>
<protein>
    <recommendedName>
        <fullName evidence="18">Bifunctional protein GlmU</fullName>
    </recommendedName>
    <domain>
        <recommendedName>
            <fullName evidence="18">UDP-N-acetylglucosamine pyrophosphorylase</fullName>
            <ecNumber evidence="18">2.7.7.23</ecNumber>
        </recommendedName>
        <alternativeName>
            <fullName evidence="18">N-acetylglucosamine-1-phosphate uridyltransferase</fullName>
        </alternativeName>
    </domain>
    <domain>
        <recommendedName>
            <fullName evidence="18">Glucosamine-1-phosphate N-acetyltransferase</fullName>
            <ecNumber evidence="18">2.3.1.157</ecNumber>
        </recommendedName>
    </domain>
</protein>
<evidence type="ECO:0000256" key="1">
    <source>
        <dbReference type="ARBA" id="ARBA00004496"/>
    </source>
</evidence>
<evidence type="ECO:0000256" key="14">
    <source>
        <dbReference type="ARBA" id="ARBA00023316"/>
    </source>
</evidence>
<feature type="binding site" evidence="18">
    <location>
        <position position="405"/>
    </location>
    <ligand>
        <name>acetyl-CoA</name>
        <dbReference type="ChEBI" id="CHEBI:57288"/>
    </ligand>
</feature>
<dbReference type="PROSITE" id="PS00101">
    <property type="entry name" value="HEXAPEP_TRANSFERASES"/>
    <property type="match status" value="1"/>
</dbReference>
<feature type="binding site" evidence="18">
    <location>
        <position position="380"/>
    </location>
    <ligand>
        <name>acetyl-CoA</name>
        <dbReference type="ChEBI" id="CHEBI:57288"/>
    </ligand>
</feature>
<feature type="binding site" evidence="18">
    <location>
        <position position="122"/>
    </location>
    <ligand>
        <name>Mg(2+)</name>
        <dbReference type="ChEBI" id="CHEBI:18420"/>
    </ligand>
</feature>
<evidence type="ECO:0000256" key="16">
    <source>
        <dbReference type="ARBA" id="ARBA00048493"/>
    </source>
</evidence>
<dbReference type="PANTHER" id="PTHR43584:SF3">
    <property type="entry name" value="BIFUNCTIONAL PROTEIN GLMU"/>
    <property type="match status" value="1"/>
</dbReference>